<protein>
    <submittedName>
        <fullName evidence="2">Uncharacterized protein</fullName>
    </submittedName>
</protein>
<reference evidence="2" key="1">
    <citation type="submission" date="2018-05" db="EMBL/GenBank/DDBJ databases">
        <authorList>
            <person name="Lanie J.A."/>
            <person name="Ng W.-L."/>
            <person name="Kazmierczak K.M."/>
            <person name="Andrzejewski T.M."/>
            <person name="Davidsen T.M."/>
            <person name="Wayne K.J."/>
            <person name="Tettelin H."/>
            <person name="Glass J.I."/>
            <person name="Rusch D."/>
            <person name="Podicherti R."/>
            <person name="Tsui H.-C.T."/>
            <person name="Winkler M.E."/>
        </authorList>
    </citation>
    <scope>NUCLEOTIDE SEQUENCE</scope>
</reference>
<keyword evidence="1" id="KW-0472">Membrane</keyword>
<feature type="transmembrane region" description="Helical" evidence="1">
    <location>
        <begin position="6"/>
        <end position="26"/>
    </location>
</feature>
<dbReference type="AlphaFoldDB" id="A0A382AY27"/>
<proteinExistence type="predicted"/>
<name>A0A382AY27_9ZZZZ</name>
<keyword evidence="1" id="KW-0812">Transmembrane</keyword>
<gene>
    <name evidence="2" type="ORF">METZ01_LOCUS159138</name>
</gene>
<evidence type="ECO:0000313" key="2">
    <source>
        <dbReference type="EMBL" id="SVB06284.1"/>
    </source>
</evidence>
<accession>A0A382AY27</accession>
<dbReference type="EMBL" id="UINC01027291">
    <property type="protein sequence ID" value="SVB06284.1"/>
    <property type="molecule type" value="Genomic_DNA"/>
</dbReference>
<organism evidence="2">
    <name type="scientific">marine metagenome</name>
    <dbReference type="NCBI Taxonomy" id="408172"/>
    <lineage>
        <taxon>unclassified sequences</taxon>
        <taxon>metagenomes</taxon>
        <taxon>ecological metagenomes</taxon>
    </lineage>
</organism>
<keyword evidence="1" id="KW-1133">Transmembrane helix</keyword>
<evidence type="ECO:0000256" key="1">
    <source>
        <dbReference type="SAM" id="Phobius"/>
    </source>
</evidence>
<sequence>MLKEVLKLLLGIVIIGSIITFVLYYGGSLY</sequence>